<accession>A0AA97D087</accession>
<dbReference type="InterPro" id="IPR003399">
    <property type="entry name" value="Mce/MlaD"/>
</dbReference>
<dbReference type="PANTHER" id="PTHR33371:SF17">
    <property type="entry name" value="MCE-FAMILY PROTEIN MCE1B"/>
    <property type="match status" value="1"/>
</dbReference>
<organism evidence="2">
    <name type="scientific">Gordonia sp. MP11Mi</name>
    <dbReference type="NCBI Taxonomy" id="3022769"/>
    <lineage>
        <taxon>Bacteria</taxon>
        <taxon>Bacillati</taxon>
        <taxon>Actinomycetota</taxon>
        <taxon>Actinomycetes</taxon>
        <taxon>Mycobacteriales</taxon>
        <taxon>Gordoniaceae</taxon>
        <taxon>Gordonia</taxon>
    </lineage>
</organism>
<dbReference type="PANTHER" id="PTHR33371">
    <property type="entry name" value="INTERMEMBRANE PHOSPHOLIPID TRANSPORT SYSTEM BINDING PROTEIN MLAD-RELATED"/>
    <property type="match status" value="1"/>
</dbReference>
<name>A0AA97D087_9ACTN</name>
<dbReference type="Pfam" id="PF02470">
    <property type="entry name" value="MlaD"/>
    <property type="match status" value="1"/>
</dbReference>
<dbReference type="GO" id="GO:0051701">
    <property type="term" value="P:biological process involved in interaction with host"/>
    <property type="evidence" value="ECO:0007669"/>
    <property type="project" value="TreeGrafter"/>
</dbReference>
<sequence>MTLRRSGWRVAAVAIVTVLLAALVVGALRGRTPTGDTVTMSADFTDASGLRQGDEVKVRGVSVGRVDSIEILGLPNDVHAHVSFTIETTSEIHSGGHASIKFQNMSGTRYIDAVSGYGQVVDFLPRTSTTPSFDITMLFNGLAPVLRVMSPDDVNKLTSNLVLLLQGDQHDPASLSAAVGQLSRYATDRQQAVQTLVDNVKHASDALGGRSLQVMAFITGFDGVLDQTMTVLSQFDTTSKYGPEFVDSTVALLHSIGLHKGVDIGAELANLMPTPESLAKLFGLLPQVASTLQKFEARQRGVSCSKGPAQVPDIVSVMLSAGEVVLCRK</sequence>
<dbReference type="EMBL" id="CP128986">
    <property type="protein sequence ID" value="WOC14298.1"/>
    <property type="molecule type" value="Genomic_DNA"/>
</dbReference>
<feature type="domain" description="Mce/MlaD" evidence="1">
    <location>
        <begin position="37"/>
        <end position="114"/>
    </location>
</feature>
<protein>
    <recommendedName>
        <fullName evidence="1">Mce/MlaD domain-containing protein</fullName>
    </recommendedName>
</protein>
<gene>
    <name evidence="2" type="ORF">MP11Mi_34130</name>
</gene>
<dbReference type="AlphaFoldDB" id="A0AA97D087"/>
<reference evidence="2" key="1">
    <citation type="submission" date="2023-06" db="EMBL/GenBank/DDBJ databases">
        <title>Gordonia sp. nov. and Pseudochrobactrum sp. nov., two species isolated from the burying beetle Nicrophorus vespilloides.</title>
        <authorList>
            <person name="Poehlein A."/>
            <person name="Guzman J."/>
            <person name="Daniel R."/>
            <person name="Vilcinskas A."/>
        </authorList>
    </citation>
    <scope>NUCLEOTIDE SEQUENCE</scope>
    <source>
        <strain evidence="2">MP11Mi</strain>
    </source>
</reference>
<dbReference type="GO" id="GO:0005576">
    <property type="term" value="C:extracellular region"/>
    <property type="evidence" value="ECO:0007669"/>
    <property type="project" value="TreeGrafter"/>
</dbReference>
<evidence type="ECO:0000259" key="1">
    <source>
        <dbReference type="Pfam" id="PF02470"/>
    </source>
</evidence>
<evidence type="ECO:0000313" key="2">
    <source>
        <dbReference type="EMBL" id="WOC14298.1"/>
    </source>
</evidence>
<proteinExistence type="predicted"/>
<dbReference type="InterPro" id="IPR052336">
    <property type="entry name" value="MlaD_Phospholipid_Transporter"/>
</dbReference>